<evidence type="ECO:0000256" key="2">
    <source>
        <dbReference type="ARBA" id="ARBA00022723"/>
    </source>
</evidence>
<dbReference type="InterPro" id="IPR009056">
    <property type="entry name" value="Cyt_c-like_dom"/>
</dbReference>
<name>A0A2W7S1E4_9BACT</name>
<dbReference type="SUPFAM" id="SSF46626">
    <property type="entry name" value="Cytochrome c"/>
    <property type="match status" value="1"/>
</dbReference>
<evidence type="ECO:0000259" key="6">
    <source>
        <dbReference type="PROSITE" id="PS51007"/>
    </source>
</evidence>
<keyword evidence="2 4" id="KW-0479">Metal-binding</keyword>
<feature type="chain" id="PRO_5015991261" evidence="5">
    <location>
        <begin position="34"/>
        <end position="144"/>
    </location>
</feature>
<feature type="signal peptide" evidence="5">
    <location>
        <begin position="1"/>
        <end position="33"/>
    </location>
</feature>
<dbReference type="Proteomes" id="UP000249720">
    <property type="component" value="Unassembled WGS sequence"/>
</dbReference>
<dbReference type="GO" id="GO:0009055">
    <property type="term" value="F:electron transfer activity"/>
    <property type="evidence" value="ECO:0007669"/>
    <property type="project" value="InterPro"/>
</dbReference>
<sequence length="144" mass="15635">MTQQTTTTVISKWTKILGILVLALVLNTHYAQAQVGQWNAPASANQLKNPLAGNTSVLKEAKKLYTTNCGPCHGNNGKGDGIAAAALNPKPADHTSAAVQKESDGALYWKMTEGHTPMPSYKQALTDTQRWMLVNYIRSLAKRK</sequence>
<evidence type="ECO:0000256" key="3">
    <source>
        <dbReference type="ARBA" id="ARBA00023004"/>
    </source>
</evidence>
<dbReference type="InterPro" id="IPR036909">
    <property type="entry name" value="Cyt_c-like_dom_sf"/>
</dbReference>
<keyword evidence="3 4" id="KW-0408">Iron</keyword>
<dbReference type="PANTHER" id="PTHR40394:SF2">
    <property type="entry name" value="QUINOL:CYTOCHROME C OXIDOREDUCTASE MEMBRANE PROTEIN"/>
    <property type="match status" value="1"/>
</dbReference>
<feature type="domain" description="Cytochrome c" evidence="6">
    <location>
        <begin position="56"/>
        <end position="141"/>
    </location>
</feature>
<comment type="caution">
    <text evidence="7">The sequence shown here is derived from an EMBL/GenBank/DDBJ whole genome shotgun (WGS) entry which is preliminary data.</text>
</comment>
<dbReference type="AlphaFoldDB" id="A0A2W7S1E4"/>
<keyword evidence="8" id="KW-1185">Reference proteome</keyword>
<dbReference type="Pfam" id="PF00034">
    <property type="entry name" value="Cytochrom_C"/>
    <property type="match status" value="1"/>
</dbReference>
<keyword evidence="1 4" id="KW-0349">Heme</keyword>
<reference evidence="7 8" key="1">
    <citation type="submission" date="2018-06" db="EMBL/GenBank/DDBJ databases">
        <title>Genomic Encyclopedia of Archaeal and Bacterial Type Strains, Phase II (KMG-II): from individual species to whole genera.</title>
        <authorList>
            <person name="Goeker M."/>
        </authorList>
    </citation>
    <scope>NUCLEOTIDE SEQUENCE [LARGE SCALE GENOMIC DNA]</scope>
    <source>
        <strain evidence="7 8">DSM 23241</strain>
    </source>
</reference>
<dbReference type="OrthoDB" id="9811395at2"/>
<dbReference type="EMBL" id="QKZV01000002">
    <property type="protein sequence ID" value="PZX64816.1"/>
    <property type="molecule type" value="Genomic_DNA"/>
</dbReference>
<evidence type="ECO:0000256" key="1">
    <source>
        <dbReference type="ARBA" id="ARBA00022617"/>
    </source>
</evidence>
<evidence type="ECO:0000256" key="4">
    <source>
        <dbReference type="PROSITE-ProRule" id="PRU00433"/>
    </source>
</evidence>
<dbReference type="GO" id="GO:0020037">
    <property type="term" value="F:heme binding"/>
    <property type="evidence" value="ECO:0007669"/>
    <property type="project" value="InterPro"/>
</dbReference>
<proteinExistence type="predicted"/>
<keyword evidence="5" id="KW-0732">Signal</keyword>
<dbReference type="PROSITE" id="PS51007">
    <property type="entry name" value="CYTC"/>
    <property type="match status" value="1"/>
</dbReference>
<organism evidence="7 8">
    <name type="scientific">Hydrotalea sandarakina</name>
    <dbReference type="NCBI Taxonomy" id="1004304"/>
    <lineage>
        <taxon>Bacteria</taxon>
        <taxon>Pseudomonadati</taxon>
        <taxon>Bacteroidota</taxon>
        <taxon>Chitinophagia</taxon>
        <taxon>Chitinophagales</taxon>
        <taxon>Chitinophagaceae</taxon>
        <taxon>Hydrotalea</taxon>
    </lineage>
</organism>
<dbReference type="GO" id="GO:0046872">
    <property type="term" value="F:metal ion binding"/>
    <property type="evidence" value="ECO:0007669"/>
    <property type="project" value="UniProtKB-KW"/>
</dbReference>
<evidence type="ECO:0000256" key="5">
    <source>
        <dbReference type="SAM" id="SignalP"/>
    </source>
</evidence>
<dbReference type="Gene3D" id="1.10.760.10">
    <property type="entry name" value="Cytochrome c-like domain"/>
    <property type="match status" value="1"/>
</dbReference>
<dbReference type="PANTHER" id="PTHR40394">
    <property type="entry name" value="LIPOPROTEIN-RELATED"/>
    <property type="match status" value="1"/>
</dbReference>
<evidence type="ECO:0000313" key="8">
    <source>
        <dbReference type="Proteomes" id="UP000249720"/>
    </source>
</evidence>
<accession>A0A2W7S1E4</accession>
<gene>
    <name evidence="7" type="ORF">LX80_01018</name>
</gene>
<dbReference type="RefSeq" id="WP_111293952.1">
    <property type="nucleotide sequence ID" value="NZ_QKZV01000002.1"/>
</dbReference>
<protein>
    <submittedName>
        <fullName evidence="7">Cbb3-type cytochrome c oxidase subunit III</fullName>
    </submittedName>
</protein>
<evidence type="ECO:0000313" key="7">
    <source>
        <dbReference type="EMBL" id="PZX64816.1"/>
    </source>
</evidence>